<comment type="cofactor">
    <cofactor evidence="1">
        <name>Mg(2+)</name>
        <dbReference type="ChEBI" id="CHEBI:18420"/>
    </cofactor>
</comment>
<evidence type="ECO:0000313" key="4">
    <source>
        <dbReference type="EMBL" id="KMO39897.1"/>
    </source>
</evidence>
<dbReference type="Proteomes" id="UP000036449">
    <property type="component" value="Unassembled WGS sequence"/>
</dbReference>
<dbReference type="RefSeq" id="WP_048451672.1">
    <property type="nucleotide sequence ID" value="NZ_LABZ01000103.1"/>
</dbReference>
<proteinExistence type="predicted"/>
<dbReference type="InterPro" id="IPR000086">
    <property type="entry name" value="NUDIX_hydrolase_dom"/>
</dbReference>
<evidence type="ECO:0000259" key="3">
    <source>
        <dbReference type="PROSITE" id="PS51462"/>
    </source>
</evidence>
<evidence type="ECO:0000256" key="1">
    <source>
        <dbReference type="ARBA" id="ARBA00001946"/>
    </source>
</evidence>
<dbReference type="EMBL" id="LABZ01000103">
    <property type="protein sequence ID" value="KMO39897.1"/>
    <property type="molecule type" value="Genomic_DNA"/>
</dbReference>
<dbReference type="Gene3D" id="3.90.79.10">
    <property type="entry name" value="Nucleoside Triphosphate Pyrophosphohydrolase"/>
    <property type="match status" value="1"/>
</dbReference>
<dbReference type="PATRIC" id="fig|1187852.3.peg.113"/>
<evidence type="ECO:0000256" key="2">
    <source>
        <dbReference type="ARBA" id="ARBA00022801"/>
    </source>
</evidence>
<protein>
    <recommendedName>
        <fullName evidence="3">Nudix hydrolase domain-containing protein</fullName>
    </recommendedName>
</protein>
<dbReference type="GO" id="GO:0016787">
    <property type="term" value="F:hydrolase activity"/>
    <property type="evidence" value="ECO:0007669"/>
    <property type="project" value="UniProtKB-KW"/>
</dbReference>
<dbReference type="OrthoDB" id="289720at2"/>
<reference evidence="4 5" key="1">
    <citation type="submission" date="2015-03" db="EMBL/GenBank/DDBJ databases">
        <title>Genome sequencing of Methylobacterium tarhaniae DSM 25844.</title>
        <authorList>
            <person name="Chaudhry V."/>
            <person name="Patil P.B."/>
        </authorList>
    </citation>
    <scope>NUCLEOTIDE SEQUENCE [LARGE SCALE GENOMIC DNA]</scope>
    <source>
        <strain evidence="4 5">DSM 25844</strain>
    </source>
</reference>
<name>A0A0J6T225_9HYPH</name>
<dbReference type="InterPro" id="IPR015797">
    <property type="entry name" value="NUDIX_hydrolase-like_dom_sf"/>
</dbReference>
<dbReference type="Pfam" id="PF00293">
    <property type="entry name" value="NUDIX"/>
    <property type="match status" value="1"/>
</dbReference>
<feature type="domain" description="Nudix hydrolase" evidence="3">
    <location>
        <begin position="1"/>
        <end position="139"/>
    </location>
</feature>
<dbReference type="CDD" id="cd04682">
    <property type="entry name" value="NUDIX_Hydrolase"/>
    <property type="match status" value="1"/>
</dbReference>
<evidence type="ECO:0000313" key="5">
    <source>
        <dbReference type="Proteomes" id="UP000036449"/>
    </source>
</evidence>
<dbReference type="PROSITE" id="PS51462">
    <property type="entry name" value="NUDIX"/>
    <property type="match status" value="1"/>
</dbReference>
<dbReference type="SUPFAM" id="SSF55811">
    <property type="entry name" value="Nudix"/>
    <property type="match status" value="1"/>
</dbReference>
<keyword evidence="2" id="KW-0378">Hydrolase</keyword>
<organism evidence="4 5">
    <name type="scientific">Methylobacterium tarhaniae</name>
    <dbReference type="NCBI Taxonomy" id="1187852"/>
    <lineage>
        <taxon>Bacteria</taxon>
        <taxon>Pseudomonadati</taxon>
        <taxon>Pseudomonadota</taxon>
        <taxon>Alphaproteobacteria</taxon>
        <taxon>Hyphomicrobiales</taxon>
        <taxon>Methylobacteriaceae</taxon>
        <taxon>Methylobacterium</taxon>
    </lineage>
</organism>
<dbReference type="InterPro" id="IPR020084">
    <property type="entry name" value="NUDIX_hydrolase_CS"/>
</dbReference>
<sequence length="148" mass="16542">MESGAPFHGGKIALLHDRTLLVYLRDDKPDIPYPACWDLPGGGREGSESPLDCVRRESREEFGIDILPEAIIWQTFLPPALPGRAGSYFFVATLDAVQISKVVFGDEGQDWAMMDIDEYIDHPRGIQFLKQRLKEFLKASGYGNAEGQ</sequence>
<dbReference type="PROSITE" id="PS00893">
    <property type="entry name" value="NUDIX_BOX"/>
    <property type="match status" value="1"/>
</dbReference>
<keyword evidence="5" id="KW-1185">Reference proteome</keyword>
<dbReference type="AlphaFoldDB" id="A0A0J6T225"/>
<gene>
    <name evidence="4" type="ORF">VQ03_14930</name>
</gene>
<accession>A0A0J6T225</accession>
<comment type="caution">
    <text evidence="4">The sequence shown here is derived from an EMBL/GenBank/DDBJ whole genome shotgun (WGS) entry which is preliminary data.</text>
</comment>